<organism evidence="2 3">
    <name type="scientific">Perkinsus chesapeaki</name>
    <name type="common">Clam parasite</name>
    <name type="synonym">Perkinsus andrewsi</name>
    <dbReference type="NCBI Taxonomy" id="330153"/>
    <lineage>
        <taxon>Eukaryota</taxon>
        <taxon>Sar</taxon>
        <taxon>Alveolata</taxon>
        <taxon>Perkinsozoa</taxon>
        <taxon>Perkinsea</taxon>
        <taxon>Perkinsida</taxon>
        <taxon>Perkinsidae</taxon>
        <taxon>Perkinsus</taxon>
    </lineage>
</organism>
<feature type="non-terminal residue" evidence="2">
    <location>
        <position position="147"/>
    </location>
</feature>
<evidence type="ECO:0000313" key="2">
    <source>
        <dbReference type="EMBL" id="KAF4646572.1"/>
    </source>
</evidence>
<accession>A0A7J6KIA0</accession>
<feature type="non-terminal residue" evidence="2">
    <location>
        <position position="1"/>
    </location>
</feature>
<sequence>EANEWTDDVALKKLPTLLEKVALLSFTRIPLDQQSTAFDDFSNATYSGTETLDYYAYRLTDLLDNSGLALDGAARDALLVAKFIASLPSNLQVDLRKARESIKDLQQALRMAKRLQAIQPDIEKTSTTPTTNTVVAAPEVDPQQLPS</sequence>
<comment type="caution">
    <text evidence="2">The sequence shown here is derived from an EMBL/GenBank/DDBJ whole genome shotgun (WGS) entry which is preliminary data.</text>
</comment>
<keyword evidence="3" id="KW-1185">Reference proteome</keyword>
<gene>
    <name evidence="2" type="ORF">FOL47_005982</name>
</gene>
<dbReference type="AlphaFoldDB" id="A0A7J6KIA0"/>
<proteinExistence type="predicted"/>
<dbReference type="EMBL" id="JAAPAO010003306">
    <property type="protein sequence ID" value="KAF4646572.1"/>
    <property type="molecule type" value="Genomic_DNA"/>
</dbReference>
<evidence type="ECO:0000313" key="3">
    <source>
        <dbReference type="Proteomes" id="UP000591131"/>
    </source>
</evidence>
<feature type="region of interest" description="Disordered" evidence="1">
    <location>
        <begin position="123"/>
        <end position="147"/>
    </location>
</feature>
<name>A0A7J6KIA0_PERCH</name>
<protein>
    <submittedName>
        <fullName evidence="2">Uncharacterized protein</fullName>
    </submittedName>
</protein>
<dbReference type="Proteomes" id="UP000591131">
    <property type="component" value="Unassembled WGS sequence"/>
</dbReference>
<evidence type="ECO:0000256" key="1">
    <source>
        <dbReference type="SAM" id="MobiDB-lite"/>
    </source>
</evidence>
<reference evidence="2 3" key="1">
    <citation type="submission" date="2020-04" db="EMBL/GenBank/DDBJ databases">
        <title>Perkinsus chesapeaki whole genome sequence.</title>
        <authorList>
            <person name="Bogema D.R."/>
        </authorList>
    </citation>
    <scope>NUCLEOTIDE SEQUENCE [LARGE SCALE GENOMIC DNA]</scope>
    <source>
        <strain evidence="2">ATCC PRA-425</strain>
    </source>
</reference>
<dbReference type="OrthoDB" id="5919731at2759"/>